<proteinExistence type="predicted"/>
<organism evidence="2 3">
    <name type="scientific">Clostridium sporogenes</name>
    <dbReference type="NCBI Taxonomy" id="1509"/>
    <lineage>
        <taxon>Bacteria</taxon>
        <taxon>Bacillati</taxon>
        <taxon>Bacillota</taxon>
        <taxon>Clostridia</taxon>
        <taxon>Eubacteriales</taxon>
        <taxon>Clostridiaceae</taxon>
        <taxon>Clostridium</taxon>
    </lineage>
</organism>
<sequence length="314" mass="35219">MKILIYGAGVIGSVFAGKLALVGNDVTVLARGKRFEELKNDGIVLVNHKTQEVEQINVNIIDMLLPNAQYDYIIVTMQRTQVDNILPILSQNSSKNIVFVVNTASGYDKWITAVGKNRLMIGFPAAGGERKEGKVHYFIGKGIQRTFQTTTFGEYSGEKTRRIEKLIKIFNQAKIPSVFCKDIDAWQKTHVALVTNIANALYGFDCDNFRLGRSYKDIKQMIKGIQEGRQVLRKNSVNPTPQKLLWLDLPASIVAISFSIFMRTALAETTMAKHCAVAKSEMILLQQEFDELIVKSNIDTPAIDDLKKNLYITL</sequence>
<dbReference type="InterPro" id="IPR036291">
    <property type="entry name" value="NAD(P)-bd_dom_sf"/>
</dbReference>
<reference evidence="2" key="1">
    <citation type="submission" date="2023-04" db="EMBL/GenBank/DDBJ databases">
        <title>Assessment of the microbiological origin of a defect in Grana Padano cheese.</title>
        <authorList>
            <person name="Zago M."/>
            <person name="Rossetti L."/>
            <person name="Bonvini B."/>
            <person name="Carminati D."/>
            <person name="Giraffa G."/>
        </authorList>
    </citation>
    <scope>NUCLEOTIDE SEQUENCE</scope>
    <source>
        <strain evidence="2">4990</strain>
    </source>
</reference>
<dbReference type="EMBL" id="JARUIS010000008">
    <property type="protein sequence ID" value="MDS1003300.1"/>
    <property type="molecule type" value="Genomic_DNA"/>
</dbReference>
<dbReference type="Pfam" id="PF02558">
    <property type="entry name" value="ApbA"/>
    <property type="match status" value="1"/>
</dbReference>
<dbReference type="AlphaFoldDB" id="A0AAE4FJF8"/>
<evidence type="ECO:0000313" key="2">
    <source>
        <dbReference type="EMBL" id="MDS1003300.1"/>
    </source>
</evidence>
<dbReference type="RefSeq" id="WP_310943335.1">
    <property type="nucleotide sequence ID" value="NZ_JARUIS010000008.1"/>
</dbReference>
<name>A0AAE4FJF8_CLOSG</name>
<feature type="domain" description="Ketopantoate reductase N-terminal" evidence="1">
    <location>
        <begin position="3"/>
        <end position="138"/>
    </location>
</feature>
<gene>
    <name evidence="2" type="ORF">P9J83_07285</name>
</gene>
<evidence type="ECO:0000313" key="3">
    <source>
        <dbReference type="Proteomes" id="UP001182303"/>
    </source>
</evidence>
<evidence type="ECO:0000259" key="1">
    <source>
        <dbReference type="Pfam" id="PF02558"/>
    </source>
</evidence>
<dbReference type="Gene3D" id="3.40.50.720">
    <property type="entry name" value="NAD(P)-binding Rossmann-like Domain"/>
    <property type="match status" value="1"/>
</dbReference>
<protein>
    <submittedName>
        <fullName evidence="2">2-dehydropantoate 2-reductase N-terminal domain-containing protein</fullName>
    </submittedName>
</protein>
<comment type="caution">
    <text evidence="2">The sequence shown here is derived from an EMBL/GenBank/DDBJ whole genome shotgun (WGS) entry which is preliminary data.</text>
</comment>
<dbReference type="InterPro" id="IPR013332">
    <property type="entry name" value="KPR_N"/>
</dbReference>
<accession>A0AAE4FJF8</accession>
<dbReference type="Proteomes" id="UP001182303">
    <property type="component" value="Unassembled WGS sequence"/>
</dbReference>
<dbReference type="SUPFAM" id="SSF51735">
    <property type="entry name" value="NAD(P)-binding Rossmann-fold domains"/>
    <property type="match status" value="1"/>
</dbReference>